<gene>
    <name evidence="6 8" type="primary">rsmI</name>
    <name evidence="8" type="ORF">GV828_01650</name>
</gene>
<protein>
    <recommendedName>
        <fullName evidence="6">Ribosomal RNA small subunit methyltransferase I</fullName>
        <ecNumber evidence="6">2.1.1.198</ecNumber>
    </recommendedName>
    <alternativeName>
        <fullName evidence="6">16S rRNA 2'-O-ribose C1402 methyltransferase</fullName>
    </alternativeName>
    <alternativeName>
        <fullName evidence="6">rRNA (cytidine-2'-O-)-methyltransferase RsmI</fullName>
    </alternativeName>
</protein>
<dbReference type="RefSeq" id="WP_166535722.1">
    <property type="nucleotide sequence ID" value="NZ_JAABLM010000001.1"/>
</dbReference>
<evidence type="ECO:0000256" key="3">
    <source>
        <dbReference type="ARBA" id="ARBA00022603"/>
    </source>
</evidence>
<name>A0ABW9ZAR5_9FLAO</name>
<evidence type="ECO:0000313" key="8">
    <source>
        <dbReference type="EMBL" id="NBL63898.1"/>
    </source>
</evidence>
<comment type="caution">
    <text evidence="8">The sequence shown here is derived from an EMBL/GenBank/DDBJ whole genome shotgun (WGS) entry which is preliminary data.</text>
</comment>
<dbReference type="InterPro" id="IPR035996">
    <property type="entry name" value="4pyrrol_Methylase_sf"/>
</dbReference>
<dbReference type="PANTHER" id="PTHR46111:SF1">
    <property type="entry name" value="RIBOSOMAL RNA SMALL SUBUNIT METHYLTRANSFERASE I"/>
    <property type="match status" value="1"/>
</dbReference>
<dbReference type="InterPro" id="IPR000878">
    <property type="entry name" value="4pyrrol_Mease"/>
</dbReference>
<dbReference type="PROSITE" id="PS01296">
    <property type="entry name" value="RSMI"/>
    <property type="match status" value="1"/>
</dbReference>
<evidence type="ECO:0000313" key="9">
    <source>
        <dbReference type="Proteomes" id="UP000798602"/>
    </source>
</evidence>
<feature type="domain" description="Tetrapyrrole methylase" evidence="7">
    <location>
        <begin position="3"/>
        <end position="202"/>
    </location>
</feature>
<keyword evidence="2 6" id="KW-0698">rRNA processing</keyword>
<sequence length="225" mass="24966">MSKLYLVPTPIGNLDDMTFRAIKVLKEVDLILAEDTRNSGKLLKHFEIVTHMQSHHMHNEHKTVEHLVSRLKSGEKIALISDAGTPAISDPGFLLTRACVENGVEVECLPGATAFVPALVNSGLPNDKFVFEGFLPDKKGRQTRFLALAEETRTMILYVSPHKLVKTLAEFVQYFGEDRPVSVSRELSKLHEETIRGTATEVLKHFEAKPPKGEIVVIVGGKSTK</sequence>
<evidence type="ECO:0000256" key="1">
    <source>
        <dbReference type="ARBA" id="ARBA00022490"/>
    </source>
</evidence>
<dbReference type="InterPro" id="IPR014776">
    <property type="entry name" value="4pyrrole_Mease_sub2"/>
</dbReference>
<dbReference type="InterPro" id="IPR008189">
    <property type="entry name" value="rRNA_ssu_MeTfrase_I"/>
</dbReference>
<evidence type="ECO:0000256" key="5">
    <source>
        <dbReference type="ARBA" id="ARBA00022691"/>
    </source>
</evidence>
<dbReference type="Gene3D" id="3.40.1010.10">
    <property type="entry name" value="Cobalt-precorrin-4 Transmethylase, Domain 1"/>
    <property type="match status" value="1"/>
</dbReference>
<accession>A0ABW9ZAR5</accession>
<comment type="similarity">
    <text evidence="6">Belongs to the methyltransferase superfamily. RsmI family.</text>
</comment>
<dbReference type="Proteomes" id="UP000798602">
    <property type="component" value="Unassembled WGS sequence"/>
</dbReference>
<dbReference type="SUPFAM" id="SSF53790">
    <property type="entry name" value="Tetrapyrrole methylase"/>
    <property type="match status" value="1"/>
</dbReference>
<dbReference type="PANTHER" id="PTHR46111">
    <property type="entry name" value="RIBOSOMAL RNA SMALL SUBUNIT METHYLTRANSFERASE I"/>
    <property type="match status" value="1"/>
</dbReference>
<dbReference type="InterPro" id="IPR014777">
    <property type="entry name" value="4pyrrole_Mease_sub1"/>
</dbReference>
<comment type="subcellular location">
    <subcellularLocation>
        <location evidence="6">Cytoplasm</location>
    </subcellularLocation>
</comment>
<comment type="catalytic activity">
    <reaction evidence="6">
        <text>cytidine(1402) in 16S rRNA + S-adenosyl-L-methionine = 2'-O-methylcytidine(1402) in 16S rRNA + S-adenosyl-L-homocysteine + H(+)</text>
        <dbReference type="Rhea" id="RHEA:42924"/>
        <dbReference type="Rhea" id="RHEA-COMP:10285"/>
        <dbReference type="Rhea" id="RHEA-COMP:10286"/>
        <dbReference type="ChEBI" id="CHEBI:15378"/>
        <dbReference type="ChEBI" id="CHEBI:57856"/>
        <dbReference type="ChEBI" id="CHEBI:59789"/>
        <dbReference type="ChEBI" id="CHEBI:74495"/>
        <dbReference type="ChEBI" id="CHEBI:82748"/>
        <dbReference type="EC" id="2.1.1.198"/>
    </reaction>
</comment>
<keyword evidence="4 6" id="KW-0808">Transferase</keyword>
<proteinExistence type="inferred from homology"/>
<evidence type="ECO:0000256" key="6">
    <source>
        <dbReference type="HAMAP-Rule" id="MF_01877"/>
    </source>
</evidence>
<dbReference type="EC" id="2.1.1.198" evidence="6"/>
<dbReference type="HAMAP" id="MF_01877">
    <property type="entry name" value="16SrRNA_methyltr_I"/>
    <property type="match status" value="1"/>
</dbReference>
<reference evidence="9" key="1">
    <citation type="submission" date="2020-01" db="EMBL/GenBank/DDBJ databases">
        <title>Sphingomonas sp. strain CSW-10.</title>
        <authorList>
            <person name="Chen W.-M."/>
        </authorList>
    </citation>
    <scope>NUCLEOTIDE SEQUENCE [LARGE SCALE GENOMIC DNA]</scope>
    <source>
        <strain evidence="9">NST-5</strain>
    </source>
</reference>
<dbReference type="NCBIfam" id="TIGR00096">
    <property type="entry name" value="16S rRNA (cytidine(1402)-2'-O)-methyltransferase"/>
    <property type="match status" value="1"/>
</dbReference>
<dbReference type="GO" id="GO:0032259">
    <property type="term" value="P:methylation"/>
    <property type="evidence" value="ECO:0007669"/>
    <property type="project" value="UniProtKB-KW"/>
</dbReference>
<dbReference type="EMBL" id="JAABLM010000001">
    <property type="protein sequence ID" value="NBL63898.1"/>
    <property type="molecule type" value="Genomic_DNA"/>
</dbReference>
<dbReference type="InterPro" id="IPR018063">
    <property type="entry name" value="SAM_MeTrfase_RsmI_CS"/>
</dbReference>
<dbReference type="Pfam" id="PF00590">
    <property type="entry name" value="TP_methylase"/>
    <property type="match status" value="1"/>
</dbReference>
<evidence type="ECO:0000256" key="2">
    <source>
        <dbReference type="ARBA" id="ARBA00022552"/>
    </source>
</evidence>
<dbReference type="PIRSF" id="PIRSF005917">
    <property type="entry name" value="MTase_YraL"/>
    <property type="match status" value="1"/>
</dbReference>
<comment type="function">
    <text evidence="6">Catalyzes the 2'-O-methylation of the ribose of cytidine 1402 (C1402) in 16S rRNA.</text>
</comment>
<keyword evidence="5 6" id="KW-0949">S-adenosyl-L-methionine</keyword>
<organism evidence="8 9">
    <name type="scientific">Flavobacterium ichthyis</name>
    <dbReference type="NCBI Taxonomy" id="2698827"/>
    <lineage>
        <taxon>Bacteria</taxon>
        <taxon>Pseudomonadati</taxon>
        <taxon>Bacteroidota</taxon>
        <taxon>Flavobacteriia</taxon>
        <taxon>Flavobacteriales</taxon>
        <taxon>Flavobacteriaceae</taxon>
        <taxon>Flavobacterium</taxon>
    </lineage>
</organism>
<dbReference type="Gene3D" id="3.30.950.10">
    <property type="entry name" value="Methyltransferase, Cobalt-precorrin-4 Transmethylase, Domain 2"/>
    <property type="match status" value="1"/>
</dbReference>
<evidence type="ECO:0000256" key="4">
    <source>
        <dbReference type="ARBA" id="ARBA00022679"/>
    </source>
</evidence>
<evidence type="ECO:0000259" key="7">
    <source>
        <dbReference type="Pfam" id="PF00590"/>
    </source>
</evidence>
<keyword evidence="9" id="KW-1185">Reference proteome</keyword>
<keyword evidence="1 6" id="KW-0963">Cytoplasm</keyword>
<dbReference type="CDD" id="cd11648">
    <property type="entry name" value="RsmI"/>
    <property type="match status" value="1"/>
</dbReference>
<keyword evidence="3 6" id="KW-0489">Methyltransferase</keyword>
<dbReference type="GO" id="GO:0008168">
    <property type="term" value="F:methyltransferase activity"/>
    <property type="evidence" value="ECO:0007669"/>
    <property type="project" value="UniProtKB-KW"/>
</dbReference>